<sequence>MDKPASIIVNGLPRLEIIDVSSPSKPDNYRISPISGHSGYDQSVWNDWSGRGSHVDFYPDEVVPLKEERFLGHGVMGGVYETHCKGIAFAWKRRYCRHKIGAAERKEIEILKKLSHRHIIRLVGTYTHRSFLGLLLHPVAVCDLSTLLEDFEYFYSEQSLDSTQKDRLEKLGLPHGSWNDFRPAGCSLLYSTIGCLANAIEYLHSQDIRHKDLKPANILLSRNQVWLTDFGSATDFSMLSQSATENGERGTPKYFAPEVAQYRPSGRAADIFSLGCIYLEIATFFLQGTLANLRSLRPDMDTSYQANLNRSPQWFKQLKTTSPRYRHLLLEVEQMLEFAPELRPTAAELHRRLVYIDHFRQPEHTRSLFGRCCSTDLFTTSELNSQLQKQKTGLIDNIRNTFIRRFKSATWPITEGKPNQASTFNNNTSPDDLPRQDTTAEIRSLQSYHAQMFDGMPDNVYSHVPLTSHSPKRPAF</sequence>
<dbReference type="PANTHER" id="PTHR44167:SF24">
    <property type="entry name" value="SERINE_THREONINE-PROTEIN KINASE CHK2"/>
    <property type="match status" value="1"/>
</dbReference>
<protein>
    <submittedName>
        <fullName evidence="3">Kinase-like protein</fullName>
    </submittedName>
</protein>
<feature type="region of interest" description="Disordered" evidence="1">
    <location>
        <begin position="414"/>
        <end position="436"/>
    </location>
</feature>
<dbReference type="InterPro" id="IPR000719">
    <property type="entry name" value="Prot_kinase_dom"/>
</dbReference>
<keyword evidence="3" id="KW-0808">Transferase</keyword>
<dbReference type="GO" id="GO:0005634">
    <property type="term" value="C:nucleus"/>
    <property type="evidence" value="ECO:0007669"/>
    <property type="project" value="TreeGrafter"/>
</dbReference>
<gene>
    <name evidence="3" type="ORF">GQ43DRAFT_479317</name>
</gene>
<feature type="compositionally biased region" description="Polar residues" evidence="1">
    <location>
        <begin position="417"/>
        <end position="431"/>
    </location>
</feature>
<dbReference type="AlphaFoldDB" id="A0A9P4MU24"/>
<proteinExistence type="predicted"/>
<accession>A0A9P4MU24</accession>
<dbReference type="GO" id="GO:0044773">
    <property type="term" value="P:mitotic DNA damage checkpoint signaling"/>
    <property type="evidence" value="ECO:0007669"/>
    <property type="project" value="TreeGrafter"/>
</dbReference>
<dbReference type="InterPro" id="IPR008271">
    <property type="entry name" value="Ser/Thr_kinase_AS"/>
</dbReference>
<evidence type="ECO:0000313" key="4">
    <source>
        <dbReference type="Proteomes" id="UP000799536"/>
    </source>
</evidence>
<dbReference type="Gene3D" id="1.10.510.10">
    <property type="entry name" value="Transferase(Phosphotransferase) domain 1"/>
    <property type="match status" value="1"/>
</dbReference>
<organism evidence="3 4">
    <name type="scientific">Delitschia confertaspora ATCC 74209</name>
    <dbReference type="NCBI Taxonomy" id="1513339"/>
    <lineage>
        <taxon>Eukaryota</taxon>
        <taxon>Fungi</taxon>
        <taxon>Dikarya</taxon>
        <taxon>Ascomycota</taxon>
        <taxon>Pezizomycotina</taxon>
        <taxon>Dothideomycetes</taxon>
        <taxon>Pleosporomycetidae</taxon>
        <taxon>Pleosporales</taxon>
        <taxon>Delitschiaceae</taxon>
        <taxon>Delitschia</taxon>
    </lineage>
</organism>
<dbReference type="Pfam" id="PF00069">
    <property type="entry name" value="Pkinase"/>
    <property type="match status" value="1"/>
</dbReference>
<comment type="caution">
    <text evidence="3">The sequence shown here is derived from an EMBL/GenBank/DDBJ whole genome shotgun (WGS) entry which is preliminary data.</text>
</comment>
<dbReference type="Proteomes" id="UP000799536">
    <property type="component" value="Unassembled WGS sequence"/>
</dbReference>
<dbReference type="CDD" id="cd00180">
    <property type="entry name" value="PKc"/>
    <property type="match status" value="1"/>
</dbReference>
<dbReference type="PROSITE" id="PS00108">
    <property type="entry name" value="PROTEIN_KINASE_ST"/>
    <property type="match status" value="1"/>
</dbReference>
<keyword evidence="4" id="KW-1185">Reference proteome</keyword>
<reference evidence="3" key="1">
    <citation type="journal article" date="2020" name="Stud. Mycol.">
        <title>101 Dothideomycetes genomes: a test case for predicting lifestyles and emergence of pathogens.</title>
        <authorList>
            <person name="Haridas S."/>
            <person name="Albert R."/>
            <person name="Binder M."/>
            <person name="Bloem J."/>
            <person name="Labutti K."/>
            <person name="Salamov A."/>
            <person name="Andreopoulos B."/>
            <person name="Baker S."/>
            <person name="Barry K."/>
            <person name="Bills G."/>
            <person name="Bluhm B."/>
            <person name="Cannon C."/>
            <person name="Castanera R."/>
            <person name="Culley D."/>
            <person name="Daum C."/>
            <person name="Ezra D."/>
            <person name="Gonzalez J."/>
            <person name="Henrissat B."/>
            <person name="Kuo A."/>
            <person name="Liang C."/>
            <person name="Lipzen A."/>
            <person name="Lutzoni F."/>
            <person name="Magnuson J."/>
            <person name="Mondo S."/>
            <person name="Nolan M."/>
            <person name="Ohm R."/>
            <person name="Pangilinan J."/>
            <person name="Park H.-J."/>
            <person name="Ramirez L."/>
            <person name="Alfaro M."/>
            <person name="Sun H."/>
            <person name="Tritt A."/>
            <person name="Yoshinaga Y."/>
            <person name="Zwiers L.-H."/>
            <person name="Turgeon B."/>
            <person name="Goodwin S."/>
            <person name="Spatafora J."/>
            <person name="Crous P."/>
            <person name="Grigoriev I."/>
        </authorList>
    </citation>
    <scope>NUCLEOTIDE SEQUENCE</scope>
    <source>
        <strain evidence="3">ATCC 74209</strain>
    </source>
</reference>
<evidence type="ECO:0000313" key="3">
    <source>
        <dbReference type="EMBL" id="KAF2203151.1"/>
    </source>
</evidence>
<dbReference type="SUPFAM" id="SSF56112">
    <property type="entry name" value="Protein kinase-like (PK-like)"/>
    <property type="match status" value="1"/>
</dbReference>
<keyword evidence="3" id="KW-0418">Kinase</keyword>
<dbReference type="SMART" id="SM00220">
    <property type="entry name" value="S_TKc"/>
    <property type="match status" value="1"/>
</dbReference>
<dbReference type="GO" id="GO:0004674">
    <property type="term" value="F:protein serine/threonine kinase activity"/>
    <property type="evidence" value="ECO:0007669"/>
    <property type="project" value="TreeGrafter"/>
</dbReference>
<name>A0A9P4MU24_9PLEO</name>
<evidence type="ECO:0000256" key="1">
    <source>
        <dbReference type="SAM" id="MobiDB-lite"/>
    </source>
</evidence>
<feature type="domain" description="Protein kinase" evidence="2">
    <location>
        <begin position="65"/>
        <end position="353"/>
    </location>
</feature>
<dbReference type="PANTHER" id="PTHR44167">
    <property type="entry name" value="OVARIAN-SPECIFIC SERINE/THREONINE-PROTEIN KINASE LOK-RELATED"/>
    <property type="match status" value="1"/>
</dbReference>
<dbReference type="GO" id="GO:0005524">
    <property type="term" value="F:ATP binding"/>
    <property type="evidence" value="ECO:0007669"/>
    <property type="project" value="InterPro"/>
</dbReference>
<dbReference type="OrthoDB" id="4062651at2759"/>
<dbReference type="Gene3D" id="3.30.200.20">
    <property type="entry name" value="Phosphorylase Kinase, domain 1"/>
    <property type="match status" value="1"/>
</dbReference>
<dbReference type="PROSITE" id="PS50011">
    <property type="entry name" value="PROTEIN_KINASE_DOM"/>
    <property type="match status" value="1"/>
</dbReference>
<dbReference type="InterPro" id="IPR011009">
    <property type="entry name" value="Kinase-like_dom_sf"/>
</dbReference>
<dbReference type="GO" id="GO:0005737">
    <property type="term" value="C:cytoplasm"/>
    <property type="evidence" value="ECO:0007669"/>
    <property type="project" value="TreeGrafter"/>
</dbReference>
<evidence type="ECO:0000259" key="2">
    <source>
        <dbReference type="PROSITE" id="PS50011"/>
    </source>
</evidence>
<dbReference type="EMBL" id="ML993912">
    <property type="protein sequence ID" value="KAF2203151.1"/>
    <property type="molecule type" value="Genomic_DNA"/>
</dbReference>